<keyword evidence="2" id="KW-0812">Transmembrane</keyword>
<evidence type="ECO:0000313" key="3">
    <source>
        <dbReference type="EMBL" id="KAH8997351.1"/>
    </source>
</evidence>
<accession>A0AAD4LMM7</accession>
<sequence>MGQHTYLAPAFIALLALGGQVGLPILVLTFLRSKKLNRRSTFVNFCITVIIYSLAFCILLYSGQYRRTQPNHALCGAQASMIMGAIPMVGVAALTIVLQLWATFQSPGSFVFDTFERPGVSFILLASPYATFFGYLLGSIVVVTHRPDSVWAHNGLYCFFNLRAIWYYLVPVTCLVVIALTALLEVEWYLRWRSLKKAFPLADKKAQALVCLRVCLFTVYTWFSLAAAFMLREESSPAVPYLFLAGLPLATFLVFATQNDILIAWGLRKAAPLETPPASFDQRAPTSNTTFTGDALSSPYLRESWP</sequence>
<evidence type="ECO:0000256" key="2">
    <source>
        <dbReference type="SAM" id="Phobius"/>
    </source>
</evidence>
<keyword evidence="4" id="KW-1185">Reference proteome</keyword>
<dbReference type="Gene3D" id="1.20.1070.10">
    <property type="entry name" value="Rhodopsin 7-helix transmembrane proteins"/>
    <property type="match status" value="1"/>
</dbReference>
<keyword evidence="2" id="KW-1133">Transmembrane helix</keyword>
<feature type="transmembrane region" description="Helical" evidence="2">
    <location>
        <begin position="6"/>
        <end position="30"/>
    </location>
</feature>
<dbReference type="Proteomes" id="UP001201163">
    <property type="component" value="Unassembled WGS sequence"/>
</dbReference>
<comment type="caution">
    <text evidence="3">The sequence shown here is derived from an EMBL/GenBank/DDBJ whole genome shotgun (WGS) entry which is preliminary data.</text>
</comment>
<name>A0AAD4LMM7_9AGAM</name>
<dbReference type="AlphaFoldDB" id="A0AAD4LMM7"/>
<feature type="transmembrane region" description="Helical" evidence="2">
    <location>
        <begin position="42"/>
        <end position="61"/>
    </location>
</feature>
<feature type="region of interest" description="Disordered" evidence="1">
    <location>
        <begin position="277"/>
        <end position="306"/>
    </location>
</feature>
<dbReference type="EMBL" id="JAKELL010000007">
    <property type="protein sequence ID" value="KAH8997351.1"/>
    <property type="molecule type" value="Genomic_DNA"/>
</dbReference>
<evidence type="ECO:0000256" key="1">
    <source>
        <dbReference type="SAM" id="MobiDB-lite"/>
    </source>
</evidence>
<feature type="transmembrane region" description="Helical" evidence="2">
    <location>
        <begin position="122"/>
        <end position="145"/>
    </location>
</feature>
<feature type="transmembrane region" description="Helical" evidence="2">
    <location>
        <begin position="81"/>
        <end position="101"/>
    </location>
</feature>
<protein>
    <submittedName>
        <fullName evidence="3">Uncharacterized protein</fullName>
    </submittedName>
</protein>
<keyword evidence="2" id="KW-0472">Membrane</keyword>
<reference evidence="3" key="1">
    <citation type="submission" date="2022-01" db="EMBL/GenBank/DDBJ databases">
        <title>Comparative genomics reveals a dynamic genome evolution in the ectomycorrhizal milk-cap (Lactarius) mushrooms.</title>
        <authorList>
            <consortium name="DOE Joint Genome Institute"/>
            <person name="Lebreton A."/>
            <person name="Tang N."/>
            <person name="Kuo A."/>
            <person name="LaButti K."/>
            <person name="Drula E."/>
            <person name="Barry K."/>
            <person name="Clum A."/>
            <person name="Lipzen A."/>
            <person name="Mousain D."/>
            <person name="Ng V."/>
            <person name="Wang R."/>
            <person name="Wang X."/>
            <person name="Dai Y."/>
            <person name="Henrissat B."/>
            <person name="Grigoriev I.V."/>
            <person name="Guerin-Laguette A."/>
            <person name="Yu F."/>
            <person name="Martin F.M."/>
        </authorList>
    </citation>
    <scope>NUCLEOTIDE SEQUENCE</scope>
    <source>
        <strain evidence="3">QP</strain>
    </source>
</reference>
<organism evidence="3 4">
    <name type="scientific">Lactarius akahatsu</name>
    <dbReference type="NCBI Taxonomy" id="416441"/>
    <lineage>
        <taxon>Eukaryota</taxon>
        <taxon>Fungi</taxon>
        <taxon>Dikarya</taxon>
        <taxon>Basidiomycota</taxon>
        <taxon>Agaricomycotina</taxon>
        <taxon>Agaricomycetes</taxon>
        <taxon>Russulales</taxon>
        <taxon>Russulaceae</taxon>
        <taxon>Lactarius</taxon>
    </lineage>
</organism>
<evidence type="ECO:0000313" key="4">
    <source>
        <dbReference type="Proteomes" id="UP001201163"/>
    </source>
</evidence>
<proteinExistence type="predicted"/>
<feature type="transmembrane region" description="Helical" evidence="2">
    <location>
        <begin position="238"/>
        <end position="256"/>
    </location>
</feature>
<gene>
    <name evidence="3" type="ORF">EDB92DRAFT_1413312</name>
</gene>
<feature type="transmembrane region" description="Helical" evidence="2">
    <location>
        <begin position="165"/>
        <end position="190"/>
    </location>
</feature>
<feature type="transmembrane region" description="Helical" evidence="2">
    <location>
        <begin position="210"/>
        <end position="232"/>
    </location>
</feature>